<comment type="similarity">
    <text evidence="1">Belongs to the RutC family.</text>
</comment>
<reference evidence="2 3" key="1">
    <citation type="journal article" date="2020" name="Sci. Rep.">
        <title>A novel cyanobacterial geosmin producer, revising GeoA distribution and dispersion patterns in Bacteria.</title>
        <authorList>
            <person name="Churro C."/>
            <person name="Semedo-Aguiar A.P."/>
            <person name="Silva A.D."/>
            <person name="Pereira-Leal J.B."/>
            <person name="Leite R.B."/>
        </authorList>
    </citation>
    <scope>NUCLEOTIDE SEQUENCE [LARGE SCALE GENOMIC DNA]</scope>
    <source>
        <strain evidence="2 3">IPMA8</strain>
    </source>
</reference>
<name>A0ABX2D4A9_9CYAN</name>
<dbReference type="InterPro" id="IPR019897">
    <property type="entry name" value="RidA_CS"/>
</dbReference>
<gene>
    <name evidence="2" type="primary">yabJ</name>
    <name evidence="2" type="ORF">E5S67_05172</name>
</gene>
<dbReference type="PANTHER" id="PTHR11803:SF58">
    <property type="entry name" value="PROTEIN HMF1-RELATED"/>
    <property type="match status" value="1"/>
</dbReference>
<keyword evidence="2" id="KW-0378">Hydrolase</keyword>
<evidence type="ECO:0000313" key="3">
    <source>
        <dbReference type="Proteomes" id="UP000702425"/>
    </source>
</evidence>
<sequence length="270" mass="29759">MLEADFTMANLSEAILTQAKLQKAKFQKANFRQVNLSGMNLTNANLEQAKLDSTELKYACLRGANLERANLRYSNLIGANLIEANLRRADFTRCNSYGWNIKNADLTGAIMPDGEIYQPETSDGELYQPETSEKLSQKVTSMTRKIIRTDKAPAPVGPYNQAIAATGTMLFVAGQIAIDIRLNDIVYTDDVAKQTEQVMANLEAILTEAGATWLDVVKTTVFLKDMNDFAAVNAVYAKYFDAETAPARACVEVSRLPKDVLVEIDCIAVI</sequence>
<keyword evidence="3" id="KW-1185">Reference proteome</keyword>
<dbReference type="SUPFAM" id="SSF141571">
    <property type="entry name" value="Pentapeptide repeat-like"/>
    <property type="match status" value="1"/>
</dbReference>
<organism evidence="2 3">
    <name type="scientific">Microcoleus asticus IPMA8</name>
    <dbReference type="NCBI Taxonomy" id="2563858"/>
    <lineage>
        <taxon>Bacteria</taxon>
        <taxon>Bacillati</taxon>
        <taxon>Cyanobacteriota</taxon>
        <taxon>Cyanophyceae</taxon>
        <taxon>Oscillatoriophycideae</taxon>
        <taxon>Oscillatoriales</taxon>
        <taxon>Microcoleaceae</taxon>
        <taxon>Microcoleus</taxon>
        <taxon>Microcoleus asticus</taxon>
    </lineage>
</organism>
<dbReference type="InterPro" id="IPR035959">
    <property type="entry name" value="RutC-like_sf"/>
</dbReference>
<evidence type="ECO:0000313" key="2">
    <source>
        <dbReference type="EMBL" id="NQE37401.1"/>
    </source>
</evidence>
<dbReference type="Gene3D" id="3.30.1330.40">
    <property type="entry name" value="RutC-like"/>
    <property type="match status" value="1"/>
</dbReference>
<dbReference type="Pfam" id="PF00805">
    <property type="entry name" value="Pentapeptide"/>
    <property type="match status" value="1"/>
</dbReference>
<dbReference type="InterPro" id="IPR001646">
    <property type="entry name" value="5peptide_repeat"/>
</dbReference>
<protein>
    <submittedName>
        <fullName evidence="2">2-iminobutanoate/2-iminopropanoate deaminase</fullName>
        <ecNumber evidence="2">3.5.99.10</ecNumber>
    </submittedName>
</protein>
<dbReference type="EC" id="3.5.99.10" evidence="2"/>
<evidence type="ECO:0000256" key="1">
    <source>
        <dbReference type="ARBA" id="ARBA00010552"/>
    </source>
</evidence>
<dbReference type="PANTHER" id="PTHR11803">
    <property type="entry name" value="2-IMINOBUTANOATE/2-IMINOPROPANOATE DEAMINASE RIDA"/>
    <property type="match status" value="1"/>
</dbReference>
<proteinExistence type="inferred from homology"/>
<dbReference type="Pfam" id="PF01042">
    <property type="entry name" value="Ribonuc_L-PSP"/>
    <property type="match status" value="1"/>
</dbReference>
<accession>A0ABX2D4A9</accession>
<dbReference type="CDD" id="cd00448">
    <property type="entry name" value="YjgF_YER057c_UK114_family"/>
    <property type="match status" value="1"/>
</dbReference>
<dbReference type="GO" id="GO:0120241">
    <property type="term" value="F:2-iminobutanoate/2-iminopropanoate deaminase"/>
    <property type="evidence" value="ECO:0007669"/>
    <property type="project" value="UniProtKB-EC"/>
</dbReference>
<dbReference type="PROSITE" id="PS01094">
    <property type="entry name" value="UPF0076"/>
    <property type="match status" value="1"/>
</dbReference>
<dbReference type="SUPFAM" id="SSF55298">
    <property type="entry name" value="YjgF-like"/>
    <property type="match status" value="1"/>
</dbReference>
<dbReference type="NCBIfam" id="TIGR00004">
    <property type="entry name" value="Rid family detoxifying hydrolase"/>
    <property type="match status" value="1"/>
</dbReference>
<dbReference type="Gene3D" id="2.160.20.80">
    <property type="entry name" value="E3 ubiquitin-protein ligase SopA"/>
    <property type="match status" value="1"/>
</dbReference>
<comment type="caution">
    <text evidence="2">The sequence shown here is derived from an EMBL/GenBank/DDBJ whole genome shotgun (WGS) entry which is preliminary data.</text>
</comment>
<dbReference type="EMBL" id="SRRZ01000128">
    <property type="protein sequence ID" value="NQE37401.1"/>
    <property type="molecule type" value="Genomic_DNA"/>
</dbReference>
<dbReference type="Proteomes" id="UP000702425">
    <property type="component" value="Unassembled WGS sequence"/>
</dbReference>
<dbReference type="InterPro" id="IPR006175">
    <property type="entry name" value="YjgF/YER057c/UK114"/>
</dbReference>
<dbReference type="InterPro" id="IPR006056">
    <property type="entry name" value="RidA"/>
</dbReference>